<gene>
    <name evidence="1" type="ORF">S01H1_06315</name>
</gene>
<feature type="non-terminal residue" evidence="1">
    <location>
        <position position="1"/>
    </location>
</feature>
<comment type="caution">
    <text evidence="1">The sequence shown here is derived from an EMBL/GenBank/DDBJ whole genome shotgun (WGS) entry which is preliminary data.</text>
</comment>
<sequence length="96" mass="10821">IETYTFSEKALIAVLANGTEFHIYSPLPGVAFEKSLLYLIRRQEINQESTEAVLKALLGKGSLQDRTVFAALNERGEKIREAVLELAFRRFSGYRG</sequence>
<proteinExistence type="predicted"/>
<name>X0TVR7_9ZZZZ</name>
<dbReference type="EMBL" id="BARS01003267">
    <property type="protein sequence ID" value="GAF80215.1"/>
    <property type="molecule type" value="Genomic_DNA"/>
</dbReference>
<organism evidence="1">
    <name type="scientific">marine sediment metagenome</name>
    <dbReference type="NCBI Taxonomy" id="412755"/>
    <lineage>
        <taxon>unclassified sequences</taxon>
        <taxon>metagenomes</taxon>
        <taxon>ecological metagenomes</taxon>
    </lineage>
</organism>
<dbReference type="AlphaFoldDB" id="X0TVR7"/>
<evidence type="ECO:0000313" key="1">
    <source>
        <dbReference type="EMBL" id="GAF80215.1"/>
    </source>
</evidence>
<protein>
    <submittedName>
        <fullName evidence="1">Uncharacterized protein</fullName>
    </submittedName>
</protein>
<accession>X0TVR7</accession>
<reference evidence="1" key="1">
    <citation type="journal article" date="2014" name="Front. Microbiol.">
        <title>High frequency of phylogenetically diverse reductive dehalogenase-homologous genes in deep subseafloor sedimentary metagenomes.</title>
        <authorList>
            <person name="Kawai M."/>
            <person name="Futagami T."/>
            <person name="Toyoda A."/>
            <person name="Takaki Y."/>
            <person name="Nishi S."/>
            <person name="Hori S."/>
            <person name="Arai W."/>
            <person name="Tsubouchi T."/>
            <person name="Morono Y."/>
            <person name="Uchiyama I."/>
            <person name="Ito T."/>
            <person name="Fujiyama A."/>
            <person name="Inagaki F."/>
            <person name="Takami H."/>
        </authorList>
    </citation>
    <scope>NUCLEOTIDE SEQUENCE</scope>
    <source>
        <strain evidence="1">Expedition CK06-06</strain>
    </source>
</reference>